<dbReference type="PROSITE" id="PS51459">
    <property type="entry name" value="FIDO"/>
    <property type="match status" value="1"/>
</dbReference>
<dbReference type="InterPro" id="IPR040198">
    <property type="entry name" value="Fido_containing"/>
</dbReference>
<dbReference type="PANTHER" id="PTHR13504:SF38">
    <property type="entry name" value="FIDO DOMAIN-CONTAINING PROTEIN"/>
    <property type="match status" value="1"/>
</dbReference>
<dbReference type="Proteomes" id="UP000548787">
    <property type="component" value="Unassembled WGS sequence"/>
</dbReference>
<accession>A0A7W1YHF5</accession>
<dbReference type="InterPro" id="IPR026287">
    <property type="entry name" value="SoFic-like"/>
</dbReference>
<evidence type="ECO:0000256" key="1">
    <source>
        <dbReference type="PIRSR" id="PIRSR038925-1"/>
    </source>
</evidence>
<feature type="binding site" evidence="3">
    <location>
        <begin position="216"/>
        <end position="223"/>
    </location>
    <ligand>
        <name>ATP</name>
        <dbReference type="ChEBI" id="CHEBI:30616"/>
    </ligand>
</feature>
<name>A0A7W1YHF5_9LIST</name>
<keyword evidence="6" id="KW-1185">Reference proteome</keyword>
<evidence type="ECO:0000256" key="2">
    <source>
        <dbReference type="PIRSR" id="PIRSR640198-1"/>
    </source>
</evidence>
<dbReference type="GO" id="GO:0005524">
    <property type="term" value="F:ATP binding"/>
    <property type="evidence" value="ECO:0007669"/>
    <property type="project" value="UniProtKB-KW"/>
</dbReference>
<evidence type="ECO:0000313" key="5">
    <source>
        <dbReference type="EMBL" id="MBA3927661.1"/>
    </source>
</evidence>
<dbReference type="InterPro" id="IPR003812">
    <property type="entry name" value="Fido"/>
</dbReference>
<comment type="caution">
    <text evidence="5">The sequence shown here is derived from an EMBL/GenBank/DDBJ whole genome shotgun (WGS) entry which is preliminary data.</text>
</comment>
<dbReference type="AlphaFoldDB" id="A0A7W1YHF5"/>
<protein>
    <submittedName>
        <fullName evidence="5">Fic family protein</fullName>
    </submittedName>
</protein>
<feature type="binding site" evidence="1">
    <location>
        <position position="212"/>
    </location>
    <ligand>
        <name>ATP</name>
        <dbReference type="ChEBI" id="CHEBI:30616"/>
    </ligand>
</feature>
<feature type="binding site" evidence="3">
    <location>
        <begin position="254"/>
        <end position="255"/>
    </location>
    <ligand>
        <name>ATP</name>
        <dbReference type="ChEBI" id="CHEBI:30616"/>
    </ligand>
</feature>
<feature type="binding site" evidence="1">
    <location>
        <position position="254"/>
    </location>
    <ligand>
        <name>ATP</name>
        <dbReference type="ChEBI" id="CHEBI:30616"/>
    </ligand>
</feature>
<reference evidence="5 6" key="2">
    <citation type="submission" date="2020-08" db="EMBL/GenBank/DDBJ databases">
        <title>Listeria ohnekaius sp. nov. and Listeria portnoyii sp. nov. isolated from non-agricultural and natural environments.</title>
        <authorList>
            <person name="Weller D."/>
            <person name="Belias A.M."/>
            <person name="Liao J."/>
            <person name="Guo S."/>
            <person name="Orsi R.H."/>
            <person name="Wiedmann M."/>
        </authorList>
    </citation>
    <scope>NUCLEOTIDE SEQUENCE [LARGE SCALE GENOMIC DNA]</scope>
    <source>
        <strain evidence="5 6">FSL W9-0585</strain>
    </source>
</reference>
<feature type="domain" description="Fido" evidence="4">
    <location>
        <begin position="109"/>
        <end position="277"/>
    </location>
</feature>
<reference evidence="5 6" key="1">
    <citation type="submission" date="2020-05" db="EMBL/GenBank/DDBJ databases">
        <authorList>
            <person name="Carlin C.R."/>
        </authorList>
    </citation>
    <scope>NUCLEOTIDE SEQUENCE [LARGE SCALE GENOMIC DNA]</scope>
    <source>
        <strain evidence="5 6">FSL W9-0585</strain>
    </source>
</reference>
<feature type="active site" evidence="2">
    <location>
        <position position="212"/>
    </location>
</feature>
<dbReference type="Pfam" id="PF13784">
    <property type="entry name" value="Fic_N"/>
    <property type="match status" value="1"/>
</dbReference>
<dbReference type="PIRSF" id="PIRSF038925">
    <property type="entry name" value="AMP-prot_trans"/>
    <property type="match status" value="1"/>
</dbReference>
<dbReference type="EMBL" id="JABJVM010000023">
    <property type="protein sequence ID" value="MBA3927661.1"/>
    <property type="molecule type" value="Genomic_DNA"/>
</dbReference>
<feature type="binding site" evidence="1">
    <location>
        <begin position="217"/>
        <end position="223"/>
    </location>
    <ligand>
        <name>ATP</name>
        <dbReference type="ChEBI" id="CHEBI:30616"/>
    </ligand>
</feature>
<feature type="binding site" evidence="1">
    <location>
        <position position="64"/>
    </location>
    <ligand>
        <name>ATP</name>
        <dbReference type="ChEBI" id="CHEBI:30616"/>
    </ligand>
</feature>
<dbReference type="PANTHER" id="PTHR13504">
    <property type="entry name" value="FIDO DOMAIN-CONTAINING PROTEIN DDB_G0283145"/>
    <property type="match status" value="1"/>
</dbReference>
<dbReference type="SUPFAM" id="SSF140931">
    <property type="entry name" value="Fic-like"/>
    <property type="match status" value="1"/>
</dbReference>
<keyword evidence="1" id="KW-0547">Nucleotide-binding</keyword>
<proteinExistence type="predicted"/>
<evidence type="ECO:0000256" key="3">
    <source>
        <dbReference type="PIRSR" id="PIRSR640198-2"/>
    </source>
</evidence>
<gene>
    <name evidence="5" type="ORF">HPK16_15090</name>
</gene>
<keyword evidence="1" id="KW-0067">ATP-binding</keyword>
<organism evidence="5 6">
    <name type="scientific">Listeria rustica</name>
    <dbReference type="NCBI Taxonomy" id="2713503"/>
    <lineage>
        <taxon>Bacteria</taxon>
        <taxon>Bacillati</taxon>
        <taxon>Bacillota</taxon>
        <taxon>Bacilli</taxon>
        <taxon>Bacillales</taxon>
        <taxon>Listeriaceae</taxon>
        <taxon>Listeria</taxon>
    </lineage>
</organism>
<dbReference type="Pfam" id="PF02661">
    <property type="entry name" value="Fic"/>
    <property type="match status" value="1"/>
</dbReference>
<dbReference type="InterPro" id="IPR025758">
    <property type="entry name" value="Fic/DOC_N"/>
</dbReference>
<sequence>MVLKGLSLLPVKVTKSEALKIFELLSVVNNKIGKIDSDIKNSVVNKSLIQSLSLKESVQSTRIEGTQVTFTEMVEEMNDKNPRWEIIEVDNYKQALREGAEQIRNGYPISTRLLKDLHTILMLGARGSEQSRGEYRKIQNFIGPSTKIEDAVYLPIGANEIGDYMANLEHFINGEHHFSYDKRLDEDMYLFDEMAPPLVKTAIVHAQFESIHPFLDGNGRLGRILIMLSMLNENLTTEPIFLVSEELEKEKARYYDMLNEVSGDTPYWYNWLMFFLQACNRMAESLIVKIKDSKELAIRGLALCETNSERKVWLGTFSDPFTTVKKSAEANWISPNTARTALNSLAAKGLLYSDNQTKRNKRYRNYDLMRILDN</sequence>
<evidence type="ECO:0000259" key="4">
    <source>
        <dbReference type="PROSITE" id="PS51459"/>
    </source>
</evidence>
<evidence type="ECO:0000313" key="6">
    <source>
        <dbReference type="Proteomes" id="UP000548787"/>
    </source>
</evidence>
<dbReference type="RefSeq" id="WP_181677737.1">
    <property type="nucleotide sequence ID" value="NZ_JABJVM010000023.1"/>
</dbReference>
<dbReference type="Gene3D" id="1.10.3290.10">
    <property type="entry name" value="Fido-like domain"/>
    <property type="match status" value="1"/>
</dbReference>
<dbReference type="InterPro" id="IPR036597">
    <property type="entry name" value="Fido-like_dom_sf"/>
</dbReference>